<proteinExistence type="predicted"/>
<dbReference type="RefSeq" id="WP_342554726.1">
    <property type="nucleotide sequence ID" value="NZ_CP159992.1"/>
</dbReference>
<dbReference type="Pfam" id="PF20316">
    <property type="entry name" value="DUF6612"/>
    <property type="match status" value="1"/>
</dbReference>
<accession>A0AAU8N7H6</accession>
<feature type="signal peptide" evidence="2">
    <location>
        <begin position="1"/>
        <end position="21"/>
    </location>
</feature>
<feature type="compositionally biased region" description="Polar residues" evidence="1">
    <location>
        <begin position="33"/>
        <end position="47"/>
    </location>
</feature>
<dbReference type="Gene3D" id="2.50.20.20">
    <property type="match status" value="1"/>
</dbReference>
<dbReference type="AlphaFoldDB" id="A0AAU8N7H6"/>
<evidence type="ECO:0000256" key="2">
    <source>
        <dbReference type="SAM" id="SignalP"/>
    </source>
</evidence>
<name>A0AAU8N7H6_9BACL</name>
<gene>
    <name evidence="3" type="ORF">ABXS70_19210</name>
</gene>
<dbReference type="InterPro" id="IPR046720">
    <property type="entry name" value="DUF6612"/>
</dbReference>
<feature type="region of interest" description="Disordered" evidence="1">
    <location>
        <begin position="25"/>
        <end position="49"/>
    </location>
</feature>
<dbReference type="SUPFAM" id="SSF89392">
    <property type="entry name" value="Prokaryotic lipoproteins and lipoprotein localization factors"/>
    <property type="match status" value="1"/>
</dbReference>
<keyword evidence="2" id="KW-0732">Signal</keyword>
<protein>
    <submittedName>
        <fullName evidence="3">DUF6612 family protein</fullName>
    </submittedName>
</protein>
<reference evidence="3" key="1">
    <citation type="submission" date="2024-05" db="EMBL/GenBank/DDBJ databases">
        <title>Draft genome assemblies of 36 bacteria isolated from hibernating arctic ground squirrels.</title>
        <authorList>
            <person name="McKee H."/>
            <person name="Mullen L."/>
            <person name="Drown D.M."/>
            <person name="Duddleston K.N."/>
        </authorList>
    </citation>
    <scope>NUCLEOTIDE SEQUENCE</scope>
    <source>
        <strain evidence="3">AN1007</strain>
    </source>
</reference>
<organism evidence="3">
    <name type="scientific">Paenibacillus sp. AN1007</name>
    <dbReference type="NCBI Taxonomy" id="3151385"/>
    <lineage>
        <taxon>Bacteria</taxon>
        <taxon>Bacillati</taxon>
        <taxon>Bacillota</taxon>
        <taxon>Bacilli</taxon>
        <taxon>Bacillales</taxon>
        <taxon>Paenibacillaceae</taxon>
        <taxon>Paenibacillus</taxon>
    </lineage>
</organism>
<evidence type="ECO:0000256" key="1">
    <source>
        <dbReference type="SAM" id="MobiDB-lite"/>
    </source>
</evidence>
<feature type="chain" id="PRO_5043493536" evidence="2">
    <location>
        <begin position="22"/>
        <end position="286"/>
    </location>
</feature>
<evidence type="ECO:0000313" key="3">
    <source>
        <dbReference type="EMBL" id="XCP93347.1"/>
    </source>
</evidence>
<dbReference type="EMBL" id="CP159992">
    <property type="protein sequence ID" value="XCP93347.1"/>
    <property type="molecule type" value="Genomic_DNA"/>
</dbReference>
<sequence length="286" mass="31939">MKKWTTMIIGALLTVSLAACGNDTDKSAAPSAGNETTTNESGKTAEQTAAVPTLDELLAKTGEATKALKSFTTEANIDQKIKLDAGEQSQDQQVKTSLKMDIIKDPMMIYQEMELDMSGQKQNVKQYITSDKIYSQVGDQWVAIPEDQTKALIEQLKASMNPEKELDQFKKVKEDVKITEEGDNYVLNADVSGDNVKELAKSVMEQNGSDAQMKAMLDQMNIKSMKMKYLINKETSLMEKIDVEMMMEMEQNNQKMTMDMKMDTSFSNHDKVAEIKIPQEALDSAK</sequence>
<dbReference type="InterPro" id="IPR029046">
    <property type="entry name" value="LolA/LolB/LppX"/>
</dbReference>
<dbReference type="PROSITE" id="PS51257">
    <property type="entry name" value="PROKAR_LIPOPROTEIN"/>
    <property type="match status" value="1"/>
</dbReference>